<gene>
    <name evidence="1" type="ORF">EVAR_29131_1</name>
</gene>
<keyword evidence="2" id="KW-1185">Reference proteome</keyword>
<accession>A0A4C1VDI0</accession>
<name>A0A4C1VDI0_EUMVA</name>
<dbReference type="Proteomes" id="UP000299102">
    <property type="component" value="Unassembled WGS sequence"/>
</dbReference>
<dbReference type="AlphaFoldDB" id="A0A4C1VDI0"/>
<dbReference type="EMBL" id="BGZK01000313">
    <property type="protein sequence ID" value="GBP36004.1"/>
    <property type="molecule type" value="Genomic_DNA"/>
</dbReference>
<evidence type="ECO:0000313" key="2">
    <source>
        <dbReference type="Proteomes" id="UP000299102"/>
    </source>
</evidence>
<reference evidence="1 2" key="1">
    <citation type="journal article" date="2019" name="Commun. Biol.">
        <title>The bagworm genome reveals a unique fibroin gene that provides high tensile strength.</title>
        <authorList>
            <person name="Kono N."/>
            <person name="Nakamura H."/>
            <person name="Ohtoshi R."/>
            <person name="Tomita M."/>
            <person name="Numata K."/>
            <person name="Arakawa K."/>
        </authorList>
    </citation>
    <scope>NUCLEOTIDE SEQUENCE [LARGE SCALE GENOMIC DNA]</scope>
</reference>
<evidence type="ECO:0000313" key="1">
    <source>
        <dbReference type="EMBL" id="GBP36004.1"/>
    </source>
</evidence>
<protein>
    <submittedName>
        <fullName evidence="1">Uncharacterized protein</fullName>
    </submittedName>
</protein>
<comment type="caution">
    <text evidence="1">The sequence shown here is derived from an EMBL/GenBank/DDBJ whole genome shotgun (WGS) entry which is preliminary data.</text>
</comment>
<proteinExistence type="predicted"/>
<sequence>MRDKTAQSIRPHLQKTIDELARWFFIWRIERNQTSQLPFTSKQVKVKAGTFLIVSARAGARVYVTHFLPPPRGEREKNASVEIVLRLPHVKLVLKYRRLNINAVNIFAHTATNPFSEAINEEIRGAGLRGGGDIVFTAHPSFAGIE</sequence>
<organism evidence="1 2">
    <name type="scientific">Eumeta variegata</name>
    <name type="common">Bagworm moth</name>
    <name type="synonym">Eumeta japonica</name>
    <dbReference type="NCBI Taxonomy" id="151549"/>
    <lineage>
        <taxon>Eukaryota</taxon>
        <taxon>Metazoa</taxon>
        <taxon>Ecdysozoa</taxon>
        <taxon>Arthropoda</taxon>
        <taxon>Hexapoda</taxon>
        <taxon>Insecta</taxon>
        <taxon>Pterygota</taxon>
        <taxon>Neoptera</taxon>
        <taxon>Endopterygota</taxon>
        <taxon>Lepidoptera</taxon>
        <taxon>Glossata</taxon>
        <taxon>Ditrysia</taxon>
        <taxon>Tineoidea</taxon>
        <taxon>Psychidae</taxon>
        <taxon>Oiketicinae</taxon>
        <taxon>Eumeta</taxon>
    </lineage>
</organism>